<dbReference type="PANTHER" id="PTHR33385:SF4">
    <property type="entry name" value="PROTEIN XRI1"/>
    <property type="match status" value="1"/>
</dbReference>
<feature type="region of interest" description="Disordered" evidence="1">
    <location>
        <begin position="102"/>
        <end position="131"/>
    </location>
</feature>
<evidence type="ECO:0000313" key="2">
    <source>
        <dbReference type="EMBL" id="KAH9287815.1"/>
    </source>
</evidence>
<dbReference type="InterPro" id="IPR039933">
    <property type="entry name" value="XRI1"/>
</dbReference>
<organism evidence="2 3">
    <name type="scientific">Taxus chinensis</name>
    <name type="common">Chinese yew</name>
    <name type="synonym">Taxus wallichiana var. chinensis</name>
    <dbReference type="NCBI Taxonomy" id="29808"/>
    <lineage>
        <taxon>Eukaryota</taxon>
        <taxon>Viridiplantae</taxon>
        <taxon>Streptophyta</taxon>
        <taxon>Embryophyta</taxon>
        <taxon>Tracheophyta</taxon>
        <taxon>Spermatophyta</taxon>
        <taxon>Pinopsida</taxon>
        <taxon>Pinidae</taxon>
        <taxon>Conifers II</taxon>
        <taxon>Cupressales</taxon>
        <taxon>Taxaceae</taxon>
        <taxon>Taxus</taxon>
    </lineage>
</organism>
<accession>A0AA38F2P3</accession>
<comment type="caution">
    <text evidence="2">The sequence shown here is derived from an EMBL/GenBank/DDBJ whole genome shotgun (WGS) entry which is preliminary data.</text>
</comment>
<dbReference type="GO" id="GO:0007140">
    <property type="term" value="P:male meiotic nuclear division"/>
    <property type="evidence" value="ECO:0007669"/>
    <property type="project" value="InterPro"/>
</dbReference>
<dbReference type="Proteomes" id="UP000824469">
    <property type="component" value="Unassembled WGS sequence"/>
</dbReference>
<reference evidence="2 3" key="1">
    <citation type="journal article" date="2021" name="Nat. Plants">
        <title>The Taxus genome provides insights into paclitaxel biosynthesis.</title>
        <authorList>
            <person name="Xiong X."/>
            <person name="Gou J."/>
            <person name="Liao Q."/>
            <person name="Li Y."/>
            <person name="Zhou Q."/>
            <person name="Bi G."/>
            <person name="Li C."/>
            <person name="Du R."/>
            <person name="Wang X."/>
            <person name="Sun T."/>
            <person name="Guo L."/>
            <person name="Liang H."/>
            <person name="Lu P."/>
            <person name="Wu Y."/>
            <person name="Zhang Z."/>
            <person name="Ro D.K."/>
            <person name="Shang Y."/>
            <person name="Huang S."/>
            <person name="Yan J."/>
        </authorList>
    </citation>
    <scope>NUCLEOTIDE SEQUENCE [LARGE SCALE GENOMIC DNA]</scope>
    <source>
        <strain evidence="2">Ta-2019</strain>
    </source>
</reference>
<feature type="non-terminal residue" evidence="2">
    <location>
        <position position="1"/>
    </location>
</feature>
<evidence type="ECO:0000256" key="1">
    <source>
        <dbReference type="SAM" id="MobiDB-lite"/>
    </source>
</evidence>
<protein>
    <submittedName>
        <fullName evidence="2">Uncharacterized protein</fullName>
    </submittedName>
</protein>
<feature type="compositionally biased region" description="Polar residues" evidence="1">
    <location>
        <begin position="111"/>
        <end position="124"/>
    </location>
</feature>
<dbReference type="OMA" id="QSQEYDL"/>
<dbReference type="EMBL" id="JAHRHJ020003813">
    <property type="protein sequence ID" value="KAH9287815.1"/>
    <property type="molecule type" value="Genomic_DNA"/>
</dbReference>
<dbReference type="GO" id="GO:0007143">
    <property type="term" value="P:female meiotic nuclear division"/>
    <property type="evidence" value="ECO:0007669"/>
    <property type="project" value="InterPro"/>
</dbReference>
<keyword evidence="3" id="KW-1185">Reference proteome</keyword>
<name>A0AA38F2P3_TAXCH</name>
<proteinExistence type="predicted"/>
<gene>
    <name evidence="2" type="ORF">KI387_031932</name>
</gene>
<dbReference type="PANTHER" id="PTHR33385">
    <property type="entry name" value="PROTEIN XRI1"/>
    <property type="match status" value="1"/>
</dbReference>
<evidence type="ECO:0000313" key="3">
    <source>
        <dbReference type="Proteomes" id="UP000824469"/>
    </source>
</evidence>
<feature type="non-terminal residue" evidence="2">
    <location>
        <position position="331"/>
    </location>
</feature>
<sequence length="331" mass="37283">SCEWRCGWTAEEENRRSSLGRVAVASSTVLSNIWERPVQKIHWPSCESDYKMFIDESQQWQEEFQLDCDSPLAISRTLWDDLAVNEEESKNLFESTPAKDCMESKFAPTSGDKQGNEEQSSSPLVMQGDIDSPHSKRRRMLLFSDPIICNENNGHGLGTFEGCRNSTMDRCGDVHTPDLNSHGLLCKENPYSSVNESMKQESTNWVDHCLNDGEMQFMSDEIDEPVQFDDQIDISEFCQLQPSESEVEILHEPPPEAILSGKKTRLRTPTKLVTPVAYPFTLVKPCGVQGDVTLNDINERILMPHSRIQHGNLCNDTETQAVASSTYSGKA</sequence>
<dbReference type="AlphaFoldDB" id="A0AA38F2P3"/>